<feature type="binding site" evidence="11">
    <location>
        <begin position="15"/>
        <end position="20"/>
    </location>
    <ligand>
        <name>ATP</name>
        <dbReference type="ChEBI" id="CHEBI:30616"/>
    </ligand>
</feature>
<keyword evidence="6 11" id="KW-0067">ATP-binding</keyword>
<dbReference type="EC" id="6.3.4.2" evidence="11"/>
<feature type="binding site" evidence="11">
    <location>
        <position position="225"/>
    </location>
    <ligand>
        <name>UTP</name>
        <dbReference type="ChEBI" id="CHEBI:46398"/>
    </ligand>
</feature>
<name>A0A7D5R4P8_9ARCH</name>
<organism evidence="14 15">
    <name type="scientific">Nitrosopumilus oxyclinae</name>
    <dbReference type="NCBI Taxonomy" id="1959104"/>
    <lineage>
        <taxon>Archaea</taxon>
        <taxon>Nitrososphaerota</taxon>
        <taxon>Nitrososphaeria</taxon>
        <taxon>Nitrosopumilales</taxon>
        <taxon>Nitrosopumilaceae</taxon>
        <taxon>Nitrosopumilus</taxon>
    </lineage>
</organism>
<feature type="binding site" evidence="11">
    <location>
        <position position="142"/>
    </location>
    <ligand>
        <name>Mg(2+)</name>
        <dbReference type="ChEBI" id="CHEBI:18420"/>
    </ligand>
</feature>
<comment type="catalytic activity">
    <reaction evidence="11">
        <text>UTP + NH4(+) + ATP = CTP + ADP + phosphate + 2 H(+)</text>
        <dbReference type="Rhea" id="RHEA:16597"/>
        <dbReference type="ChEBI" id="CHEBI:15378"/>
        <dbReference type="ChEBI" id="CHEBI:28938"/>
        <dbReference type="ChEBI" id="CHEBI:30616"/>
        <dbReference type="ChEBI" id="CHEBI:37563"/>
        <dbReference type="ChEBI" id="CHEBI:43474"/>
        <dbReference type="ChEBI" id="CHEBI:46398"/>
        <dbReference type="ChEBI" id="CHEBI:456216"/>
    </reaction>
</comment>
<comment type="activity regulation">
    <text evidence="11">Allosterically activated by GTP, when glutamine is the substrate; GTP has no effect on the reaction when ammonia is the substrate. The allosteric effector GTP functions by stabilizing the protein conformation that binds the tetrahedral intermediate(s) formed during glutamine hydrolysis. Inhibited by the product CTP, via allosteric rather than competitive inhibition.</text>
</comment>
<dbReference type="Pfam" id="PF00117">
    <property type="entry name" value="GATase"/>
    <property type="match status" value="1"/>
</dbReference>
<feature type="binding site" evidence="11">
    <location>
        <position position="72"/>
    </location>
    <ligand>
        <name>Mg(2+)</name>
        <dbReference type="ChEBI" id="CHEBI:18420"/>
    </ligand>
</feature>
<evidence type="ECO:0000259" key="12">
    <source>
        <dbReference type="Pfam" id="PF00117"/>
    </source>
</evidence>
<dbReference type="Pfam" id="PF06418">
    <property type="entry name" value="CTP_synth_N"/>
    <property type="match status" value="1"/>
</dbReference>
<evidence type="ECO:0000256" key="4">
    <source>
        <dbReference type="ARBA" id="ARBA00022723"/>
    </source>
</evidence>
<feature type="domain" description="CTP synthase N-terminal" evidence="13">
    <location>
        <begin position="4"/>
        <end position="266"/>
    </location>
</feature>
<comment type="miscellaneous">
    <text evidence="11">CTPSs have evolved a hybrid strategy for distinguishing between UTP and CTP. The overlapping regions of the product feedback inhibitory and substrate sites recognize a common feature in both compounds, the triphosphate moiety. To differentiate isosteric substrate and product pyrimidine rings, an additional pocket far from the expected kinase/ligase catalytic site, specifically recognizes the cytosine and ribose portions of the product inhibitor.</text>
</comment>
<dbReference type="OrthoDB" id="52769at2157"/>
<dbReference type="GO" id="GO:0044210">
    <property type="term" value="P:'de novo' CTP biosynthetic process"/>
    <property type="evidence" value="ECO:0007669"/>
    <property type="project" value="UniProtKB-UniRule"/>
</dbReference>
<keyword evidence="9 11" id="KW-0665">Pyrimidine biosynthesis</keyword>
<dbReference type="PANTHER" id="PTHR11550">
    <property type="entry name" value="CTP SYNTHASE"/>
    <property type="match status" value="1"/>
</dbReference>
<dbReference type="PANTHER" id="PTHR11550:SF0">
    <property type="entry name" value="CTP SYNTHASE-RELATED"/>
    <property type="match status" value="1"/>
</dbReference>
<evidence type="ECO:0000256" key="10">
    <source>
        <dbReference type="ARBA" id="ARBA00047781"/>
    </source>
</evidence>
<feature type="binding site" evidence="11">
    <location>
        <position position="225"/>
    </location>
    <ligand>
        <name>CTP</name>
        <dbReference type="ChEBI" id="CHEBI:37563"/>
        <note>allosteric inhibitor</note>
    </ligand>
</feature>
<dbReference type="GeneID" id="56061108"/>
<evidence type="ECO:0000259" key="13">
    <source>
        <dbReference type="Pfam" id="PF06418"/>
    </source>
</evidence>
<feature type="binding site" evidence="11">
    <location>
        <position position="14"/>
    </location>
    <ligand>
        <name>CTP</name>
        <dbReference type="ChEBI" id="CHEBI:37563"/>
        <note>allosteric inhibitor</note>
    </ligand>
</feature>
<dbReference type="NCBIfam" id="NF003792">
    <property type="entry name" value="PRK05380.1"/>
    <property type="match status" value="1"/>
</dbReference>
<dbReference type="FunFam" id="3.40.50.880:FF:000002">
    <property type="entry name" value="CTP synthase"/>
    <property type="match status" value="1"/>
</dbReference>
<keyword evidence="15" id="KW-1185">Reference proteome</keyword>
<dbReference type="EMBL" id="CP026994">
    <property type="protein sequence ID" value="QLH04579.1"/>
    <property type="molecule type" value="Genomic_DNA"/>
</dbReference>
<keyword evidence="8 11" id="KW-0315">Glutamine amidotransferase</keyword>
<feature type="active site" evidence="11">
    <location>
        <position position="509"/>
    </location>
</feature>
<gene>
    <name evidence="11 14" type="primary">pyrG</name>
    <name evidence="14" type="ORF">C5F49_04055</name>
</gene>
<dbReference type="FunFam" id="3.40.50.300:FF:000009">
    <property type="entry name" value="CTP synthase"/>
    <property type="match status" value="1"/>
</dbReference>
<evidence type="ECO:0000256" key="7">
    <source>
        <dbReference type="ARBA" id="ARBA00022842"/>
    </source>
</evidence>
<proteinExistence type="inferred from homology"/>
<dbReference type="Proteomes" id="UP000509441">
    <property type="component" value="Chromosome"/>
</dbReference>
<dbReference type="GO" id="GO:0019856">
    <property type="term" value="P:pyrimidine nucleobase biosynthetic process"/>
    <property type="evidence" value="ECO:0007669"/>
    <property type="project" value="TreeGrafter"/>
</dbReference>
<comment type="subunit">
    <text evidence="11">Homotetramer.</text>
</comment>
<dbReference type="KEGG" id="nox:C5F49_04055"/>
<feature type="active site" description="Nucleophile; for glutamine hydrolysis" evidence="11">
    <location>
        <position position="383"/>
    </location>
</feature>
<evidence type="ECO:0000256" key="11">
    <source>
        <dbReference type="HAMAP-Rule" id="MF_01227"/>
    </source>
</evidence>
<dbReference type="AlphaFoldDB" id="A0A7D5R4P8"/>
<evidence type="ECO:0000313" key="15">
    <source>
        <dbReference type="Proteomes" id="UP000509441"/>
    </source>
</evidence>
<dbReference type="GO" id="GO:0097268">
    <property type="term" value="C:cytoophidium"/>
    <property type="evidence" value="ECO:0007669"/>
    <property type="project" value="UniProtKB-ARBA"/>
</dbReference>
<comment type="function">
    <text evidence="11">Catalyzes the ATP-dependent amination of UTP to CTP with either L-glutamine or ammonia as the source of nitrogen. Regulates intracellular CTP levels through interactions with the four ribonucleotide triphosphates.</text>
</comment>
<dbReference type="InterPro" id="IPR017456">
    <property type="entry name" value="CTP_synthase_N"/>
</dbReference>
<dbReference type="InterPro" id="IPR029062">
    <property type="entry name" value="Class_I_gatase-like"/>
</dbReference>
<evidence type="ECO:0000256" key="1">
    <source>
        <dbReference type="ARBA" id="ARBA00005171"/>
    </source>
</evidence>
<comment type="pathway">
    <text evidence="1 11">Pyrimidine metabolism; CTP biosynthesis via de novo pathway; CTP from UDP: step 2/2.</text>
</comment>
<feature type="binding site" evidence="11">
    <location>
        <begin position="189"/>
        <end position="194"/>
    </location>
    <ligand>
        <name>UTP</name>
        <dbReference type="ChEBI" id="CHEBI:46398"/>
    </ligand>
</feature>
<feature type="binding site" evidence="11">
    <location>
        <begin position="149"/>
        <end position="151"/>
    </location>
    <ligand>
        <name>CTP</name>
        <dbReference type="ChEBI" id="CHEBI:37563"/>
        <note>allosteric inhibitor</note>
    </ligand>
</feature>
<dbReference type="RefSeq" id="WP_179363477.1">
    <property type="nucleotide sequence ID" value="NZ_CP026994.1"/>
</dbReference>
<feature type="domain" description="Glutamine amidotransferase" evidence="12">
    <location>
        <begin position="307"/>
        <end position="528"/>
    </location>
</feature>
<evidence type="ECO:0000313" key="14">
    <source>
        <dbReference type="EMBL" id="QLH04579.1"/>
    </source>
</evidence>
<dbReference type="CDD" id="cd01746">
    <property type="entry name" value="GATase1_CTP_Synthase"/>
    <property type="match status" value="1"/>
</dbReference>
<keyword evidence="5 11" id="KW-0547">Nucleotide-binding</keyword>
<dbReference type="Gene3D" id="3.40.50.880">
    <property type="match status" value="1"/>
</dbReference>
<feature type="binding site" evidence="11">
    <location>
        <begin position="384"/>
        <end position="387"/>
    </location>
    <ligand>
        <name>L-glutamine</name>
        <dbReference type="ChEBI" id="CHEBI:58359"/>
    </ligand>
</feature>
<evidence type="ECO:0000256" key="6">
    <source>
        <dbReference type="ARBA" id="ARBA00022840"/>
    </source>
</evidence>
<dbReference type="CDD" id="cd03113">
    <property type="entry name" value="CTPS_N"/>
    <property type="match status" value="1"/>
</dbReference>
<feature type="binding site" evidence="11">
    <location>
        <position position="72"/>
    </location>
    <ligand>
        <name>ATP</name>
        <dbReference type="ChEBI" id="CHEBI:30616"/>
    </ligand>
</feature>
<dbReference type="GO" id="GO:0046872">
    <property type="term" value="F:metal ion binding"/>
    <property type="evidence" value="ECO:0007669"/>
    <property type="project" value="UniProtKB-KW"/>
</dbReference>
<reference evidence="14 15" key="1">
    <citation type="submission" date="2018-02" db="EMBL/GenBank/DDBJ databases">
        <title>Complete genome of Nitrosopumilus oxyclinae HCE1.</title>
        <authorList>
            <person name="Qin W."/>
            <person name="Zheng Y."/>
            <person name="Stahl D.A."/>
        </authorList>
    </citation>
    <scope>NUCLEOTIDE SEQUENCE [LARGE SCALE GENOMIC DNA]</scope>
    <source>
        <strain evidence="14 15">HCE1</strain>
    </source>
</reference>
<comment type="catalytic activity">
    <reaction evidence="11">
        <text>L-glutamine + H2O = L-glutamate + NH4(+)</text>
        <dbReference type="Rhea" id="RHEA:15889"/>
        <dbReference type="ChEBI" id="CHEBI:15377"/>
        <dbReference type="ChEBI" id="CHEBI:28938"/>
        <dbReference type="ChEBI" id="CHEBI:29985"/>
        <dbReference type="ChEBI" id="CHEBI:58359"/>
    </reaction>
</comment>
<feature type="binding site" evidence="11">
    <location>
        <position position="356"/>
    </location>
    <ligand>
        <name>L-glutamine</name>
        <dbReference type="ChEBI" id="CHEBI:58359"/>
    </ligand>
</feature>
<dbReference type="PROSITE" id="PS51273">
    <property type="entry name" value="GATASE_TYPE_1"/>
    <property type="match status" value="1"/>
</dbReference>
<evidence type="ECO:0000256" key="9">
    <source>
        <dbReference type="ARBA" id="ARBA00022975"/>
    </source>
</evidence>
<keyword evidence="4 11" id="KW-0479">Metal-binding</keyword>
<feature type="binding site" evidence="11">
    <location>
        <position position="407"/>
    </location>
    <ligand>
        <name>L-glutamine</name>
        <dbReference type="ChEBI" id="CHEBI:58359"/>
    </ligand>
</feature>
<dbReference type="UniPathway" id="UPA00159">
    <property type="reaction ID" value="UER00277"/>
</dbReference>
<keyword evidence="7 11" id="KW-0460">Magnesium</keyword>
<dbReference type="InterPro" id="IPR027417">
    <property type="entry name" value="P-loop_NTPase"/>
</dbReference>
<feature type="binding site" evidence="11">
    <location>
        <position position="14"/>
    </location>
    <ligand>
        <name>UTP</name>
        <dbReference type="ChEBI" id="CHEBI:46398"/>
    </ligand>
</feature>
<sequence length="534" mass="59436">MQTKLIFVTGGVMSGLGKGVTTSSIAKLLQLADQKVSCIKIDPYLNYDAGTMNPVAHGEVFVTDDGGECDMDIGNYERFLNQNIPKSHNITTAQVYSSVIEAERKGEYLGACVQIIPHVTDEIKNRISKIAEEEKLDFLIVECGGTVGDIESLPFLEALRQMRVEEGPENVIFVHVTLAPSLDVVGEQKTKPTQHSVQELRRIGIQPDFLAVRCTLPLEEKTKKKIAMFTNVTPKDVLSCHDAKSIFEVPQMLYDQGIMDSIFRKFGKVGMVNASANWDKWNKIAQNMINHENNKVKIAMVGKYVTLADSYVSVNHALKHAGAQMGKSIDIDWIDSESITDYNTLSKYDGILVPGGFGTRGSEGIIQTANYAREKNIPYLGICFGFQLAAIAFGRSVLNLEDANSTEIKKDTKNPIVDLLPEQKNISDMGGSLRLGANDVIIKENTNAKKIYNSTVISKRHRHRYEINQEYIPQFERNGLIFSADSDGGKRMEILEIPLHKFYLGVQFHPEFNSRPGFPEEVFSAFIKAASENN</sequence>
<dbReference type="SUPFAM" id="SSF52540">
    <property type="entry name" value="P-loop containing nucleoside triphosphate hydrolases"/>
    <property type="match status" value="1"/>
</dbReference>
<evidence type="ECO:0000256" key="3">
    <source>
        <dbReference type="ARBA" id="ARBA00022598"/>
    </source>
</evidence>
<dbReference type="InterPro" id="IPR004468">
    <property type="entry name" value="CTP_synthase"/>
</dbReference>
<keyword evidence="3 11" id="KW-0436">Ligase</keyword>
<dbReference type="Gene3D" id="3.40.50.300">
    <property type="entry name" value="P-loop containing nucleotide triphosphate hydrolases"/>
    <property type="match status" value="1"/>
</dbReference>
<feature type="region of interest" description="Amidoligase domain" evidence="11">
    <location>
        <begin position="1"/>
        <end position="269"/>
    </location>
</feature>
<feature type="binding site" evidence="11">
    <location>
        <begin position="189"/>
        <end position="194"/>
    </location>
    <ligand>
        <name>CTP</name>
        <dbReference type="ChEBI" id="CHEBI:37563"/>
        <note>allosteric inhibitor</note>
    </ligand>
</feature>
<feature type="binding site" evidence="11">
    <location>
        <position position="464"/>
    </location>
    <ligand>
        <name>L-glutamine</name>
        <dbReference type="ChEBI" id="CHEBI:58359"/>
    </ligand>
</feature>
<dbReference type="HAMAP" id="MF_01227">
    <property type="entry name" value="PyrG"/>
    <property type="match status" value="1"/>
</dbReference>
<feature type="active site" evidence="11">
    <location>
        <position position="511"/>
    </location>
</feature>
<evidence type="ECO:0000256" key="2">
    <source>
        <dbReference type="ARBA" id="ARBA00007533"/>
    </source>
</evidence>
<comment type="caution">
    <text evidence="11">Lacks conserved residue(s) required for the propagation of feature annotation.</text>
</comment>
<feature type="binding site" evidence="11">
    <location>
        <position position="243"/>
    </location>
    <ligand>
        <name>ATP</name>
        <dbReference type="ChEBI" id="CHEBI:30616"/>
    </ligand>
</feature>
<comment type="catalytic activity">
    <reaction evidence="10 11">
        <text>UTP + L-glutamine + ATP + H2O = CTP + L-glutamate + ADP + phosphate + 2 H(+)</text>
        <dbReference type="Rhea" id="RHEA:26426"/>
        <dbReference type="ChEBI" id="CHEBI:15377"/>
        <dbReference type="ChEBI" id="CHEBI:15378"/>
        <dbReference type="ChEBI" id="CHEBI:29985"/>
        <dbReference type="ChEBI" id="CHEBI:30616"/>
        <dbReference type="ChEBI" id="CHEBI:37563"/>
        <dbReference type="ChEBI" id="CHEBI:43474"/>
        <dbReference type="ChEBI" id="CHEBI:46398"/>
        <dbReference type="ChEBI" id="CHEBI:58359"/>
        <dbReference type="ChEBI" id="CHEBI:456216"/>
        <dbReference type="EC" id="6.3.4.2"/>
    </reaction>
</comment>
<dbReference type="GO" id="GO:0005524">
    <property type="term" value="F:ATP binding"/>
    <property type="evidence" value="ECO:0007669"/>
    <property type="project" value="UniProtKB-KW"/>
</dbReference>
<evidence type="ECO:0000256" key="8">
    <source>
        <dbReference type="ARBA" id="ARBA00022962"/>
    </source>
</evidence>
<dbReference type="NCBIfam" id="TIGR00337">
    <property type="entry name" value="PyrG"/>
    <property type="match status" value="1"/>
</dbReference>
<accession>A0A7D5R4P8</accession>
<dbReference type="InterPro" id="IPR033828">
    <property type="entry name" value="GATase1_CTP_Synthase"/>
</dbReference>
<evidence type="ECO:0000256" key="5">
    <source>
        <dbReference type="ARBA" id="ARBA00022741"/>
    </source>
</evidence>
<dbReference type="GO" id="GO:0003883">
    <property type="term" value="F:CTP synthase activity"/>
    <property type="evidence" value="ECO:0007669"/>
    <property type="project" value="UniProtKB-UniRule"/>
</dbReference>
<protein>
    <recommendedName>
        <fullName evidence="11">CTP synthase</fullName>
        <ecNumber evidence="11">6.3.4.2</ecNumber>
    </recommendedName>
    <alternativeName>
        <fullName evidence="11">Cytidine 5'-triphosphate synthase</fullName>
    </alternativeName>
    <alternativeName>
        <fullName evidence="11">Cytidine triphosphate synthetase</fullName>
        <shortName evidence="11">CTP synthetase</shortName>
        <shortName evidence="11">CTPS</shortName>
    </alternativeName>
    <alternativeName>
        <fullName evidence="11">UTP--ammonia ligase</fullName>
    </alternativeName>
</protein>
<comment type="similarity">
    <text evidence="2 11">Belongs to the CTP synthase family.</text>
</comment>
<dbReference type="SUPFAM" id="SSF52317">
    <property type="entry name" value="Class I glutamine amidotransferase-like"/>
    <property type="match status" value="1"/>
</dbReference>
<dbReference type="InterPro" id="IPR017926">
    <property type="entry name" value="GATASE"/>
</dbReference>
<dbReference type="GO" id="GO:0042802">
    <property type="term" value="F:identical protein binding"/>
    <property type="evidence" value="ECO:0007669"/>
    <property type="project" value="TreeGrafter"/>
</dbReference>